<dbReference type="RefSeq" id="WP_094263498.1">
    <property type="nucleotide sequence ID" value="NZ_NOWF01000002.1"/>
</dbReference>
<dbReference type="OrthoDB" id="2147383at2"/>
<sequence>MPLMEISIVPVGGQTCSFSSVVKDVESLVENRGFSHQVTPTATVIEGELDPLLSLASDIHRSTLQNGTQRVITQIIIDDRQDQPMNMQSQVSKVKGN</sequence>
<proteinExistence type="inferred from homology"/>
<dbReference type="SUPFAM" id="SSF89957">
    <property type="entry name" value="MTH1187/YkoF-like"/>
    <property type="match status" value="1"/>
</dbReference>
<dbReference type="PANTHER" id="PTHR33777">
    <property type="entry name" value="UPF0045 PROTEIN ECM15"/>
    <property type="match status" value="1"/>
</dbReference>
<dbReference type="Gene3D" id="3.30.70.930">
    <property type="match status" value="1"/>
</dbReference>
<evidence type="ECO:0000313" key="3">
    <source>
        <dbReference type="EMBL" id="OYD09149.1"/>
    </source>
</evidence>
<comment type="similarity">
    <text evidence="1">Belongs to the UPF0045 family.</text>
</comment>
<dbReference type="Pfam" id="PF01910">
    <property type="entry name" value="Thiamine_BP"/>
    <property type="match status" value="1"/>
</dbReference>
<keyword evidence="4" id="KW-1185">Reference proteome</keyword>
<feature type="domain" description="Thiamine-binding protein" evidence="2">
    <location>
        <begin position="4"/>
        <end position="95"/>
    </location>
</feature>
<protein>
    <recommendedName>
        <fullName evidence="2">Thiamine-binding protein domain-containing protein</fullName>
    </recommendedName>
</protein>
<evidence type="ECO:0000313" key="4">
    <source>
        <dbReference type="Proteomes" id="UP000215459"/>
    </source>
</evidence>
<dbReference type="NCBIfam" id="TIGR00106">
    <property type="entry name" value="MTH1187 family thiamine-binding protein"/>
    <property type="match status" value="1"/>
</dbReference>
<evidence type="ECO:0000259" key="2">
    <source>
        <dbReference type="Pfam" id="PF01910"/>
    </source>
</evidence>
<evidence type="ECO:0000256" key="1">
    <source>
        <dbReference type="ARBA" id="ARBA00010272"/>
    </source>
</evidence>
<dbReference type="InterPro" id="IPR002767">
    <property type="entry name" value="Thiamine_BP"/>
</dbReference>
<comment type="caution">
    <text evidence="3">The sequence shown here is derived from an EMBL/GenBank/DDBJ whole genome shotgun (WGS) entry which is preliminary data.</text>
</comment>
<name>A0A235BAX9_9BACL</name>
<organism evidence="3 4">
    <name type="scientific">Paludifilum halophilum</name>
    <dbReference type="NCBI Taxonomy" id="1642702"/>
    <lineage>
        <taxon>Bacteria</taxon>
        <taxon>Bacillati</taxon>
        <taxon>Bacillota</taxon>
        <taxon>Bacilli</taxon>
        <taxon>Bacillales</taxon>
        <taxon>Thermoactinomycetaceae</taxon>
        <taxon>Paludifilum</taxon>
    </lineage>
</organism>
<dbReference type="InterPro" id="IPR029756">
    <property type="entry name" value="MTH1187/YkoF-like"/>
</dbReference>
<dbReference type="GO" id="GO:0005829">
    <property type="term" value="C:cytosol"/>
    <property type="evidence" value="ECO:0007669"/>
    <property type="project" value="TreeGrafter"/>
</dbReference>
<dbReference type="AlphaFoldDB" id="A0A235BAX9"/>
<dbReference type="Proteomes" id="UP000215459">
    <property type="component" value="Unassembled WGS sequence"/>
</dbReference>
<dbReference type="InterPro" id="IPR051614">
    <property type="entry name" value="UPF0045_domain"/>
</dbReference>
<reference evidence="3 4" key="1">
    <citation type="submission" date="2017-07" db="EMBL/GenBank/DDBJ databases">
        <title>The genome sequence of Paludifilum halophilum highlights mechanisms for microbial adaptation to high salt environemnts.</title>
        <authorList>
            <person name="Belbahri L."/>
        </authorList>
    </citation>
    <scope>NUCLEOTIDE SEQUENCE [LARGE SCALE GENOMIC DNA]</scope>
    <source>
        <strain evidence="3 4">DSM 102817</strain>
    </source>
</reference>
<dbReference type="EMBL" id="NOWF01000002">
    <property type="protein sequence ID" value="OYD09149.1"/>
    <property type="molecule type" value="Genomic_DNA"/>
</dbReference>
<gene>
    <name evidence="3" type="ORF">CHM34_05145</name>
</gene>
<accession>A0A235BAX9</accession>
<dbReference type="PANTHER" id="PTHR33777:SF1">
    <property type="entry name" value="UPF0045 PROTEIN ECM15"/>
    <property type="match status" value="1"/>
</dbReference>